<feature type="region of interest" description="Disordered" evidence="1">
    <location>
        <begin position="152"/>
        <end position="197"/>
    </location>
</feature>
<name>A0A150RCG5_SORCE</name>
<evidence type="ECO:0000313" key="3">
    <source>
        <dbReference type="EMBL" id="KYF77813.1"/>
    </source>
</evidence>
<evidence type="ECO:0008006" key="5">
    <source>
        <dbReference type="Google" id="ProtNLM"/>
    </source>
</evidence>
<dbReference type="EMBL" id="JEMB01002855">
    <property type="protein sequence ID" value="KYF77813.1"/>
    <property type="molecule type" value="Genomic_DNA"/>
</dbReference>
<evidence type="ECO:0000256" key="2">
    <source>
        <dbReference type="SAM" id="Phobius"/>
    </source>
</evidence>
<proteinExistence type="predicted"/>
<feature type="transmembrane region" description="Helical" evidence="2">
    <location>
        <begin position="263"/>
        <end position="282"/>
    </location>
</feature>
<comment type="caution">
    <text evidence="3">The sequence shown here is derived from an EMBL/GenBank/DDBJ whole genome shotgun (WGS) entry which is preliminary data.</text>
</comment>
<protein>
    <recommendedName>
        <fullName evidence="5">PEGA domain-containing protein</fullName>
    </recommendedName>
</protein>
<keyword evidence="2" id="KW-0472">Membrane</keyword>
<accession>A0A150RCG5</accession>
<feature type="transmembrane region" description="Helical" evidence="2">
    <location>
        <begin position="204"/>
        <end position="227"/>
    </location>
</feature>
<keyword evidence="2" id="KW-0812">Transmembrane</keyword>
<sequence length="314" mass="31947">MAELEAGRYDIACPVLAESQRLDPRPGTLFALAECHDKEGRIATAAALYGDYLHAVAQMTPAYKLRHNDRAKLAAARKRALAAEIPELTLVLPQSALAGVRITRDGVELTAASLGMALPVDPGEHVVTTQVGGGPVVEQRITLARSERHTLELRVTSGAPELSATPQPAAGSQTTSATQPSRTEALPTAQAPGLGDTGMSGRQLGALVAGGIGVAGLVLGGVTGAMALSKKSVIEEHCEGTVCTVEGKAAADDARLPGTLSTVGFGVGVVGLAAGVVLWLTAPSPVAVKSGPRSVRAAVDVGPTGVELKLKGAW</sequence>
<keyword evidence="2" id="KW-1133">Transmembrane helix</keyword>
<feature type="compositionally biased region" description="Polar residues" evidence="1">
    <location>
        <begin position="164"/>
        <end position="182"/>
    </location>
</feature>
<reference evidence="3 4" key="1">
    <citation type="submission" date="2014-02" db="EMBL/GenBank/DDBJ databases">
        <title>The small core and large imbalanced accessory genome model reveals a collaborative survival strategy of Sorangium cellulosum strains in nature.</title>
        <authorList>
            <person name="Han K."/>
            <person name="Peng R."/>
            <person name="Blom J."/>
            <person name="Li Y.-Z."/>
        </authorList>
    </citation>
    <scope>NUCLEOTIDE SEQUENCE [LARGE SCALE GENOMIC DNA]</scope>
    <source>
        <strain evidence="3 4">So0011-07</strain>
    </source>
</reference>
<organism evidence="3 4">
    <name type="scientific">Sorangium cellulosum</name>
    <name type="common">Polyangium cellulosum</name>
    <dbReference type="NCBI Taxonomy" id="56"/>
    <lineage>
        <taxon>Bacteria</taxon>
        <taxon>Pseudomonadati</taxon>
        <taxon>Myxococcota</taxon>
        <taxon>Polyangia</taxon>
        <taxon>Polyangiales</taxon>
        <taxon>Polyangiaceae</taxon>
        <taxon>Sorangium</taxon>
    </lineage>
</organism>
<dbReference type="Proteomes" id="UP000075635">
    <property type="component" value="Unassembled WGS sequence"/>
</dbReference>
<evidence type="ECO:0000256" key="1">
    <source>
        <dbReference type="SAM" id="MobiDB-lite"/>
    </source>
</evidence>
<gene>
    <name evidence="3" type="ORF">BE17_26015</name>
</gene>
<dbReference type="AlphaFoldDB" id="A0A150RCG5"/>
<evidence type="ECO:0000313" key="4">
    <source>
        <dbReference type="Proteomes" id="UP000075635"/>
    </source>
</evidence>